<protein>
    <submittedName>
        <fullName evidence="1">Uncharacterized protein</fullName>
    </submittedName>
</protein>
<reference evidence="2" key="1">
    <citation type="submission" date="2014-09" db="EMBL/GenBank/DDBJ databases">
        <authorList>
            <person name="Mudge J."/>
            <person name="Ramaraj T."/>
            <person name="Lindquist I.E."/>
            <person name="Bharti A.K."/>
            <person name="Sundararajan A."/>
            <person name="Cameron C.T."/>
            <person name="Woodward J.E."/>
            <person name="May G.D."/>
            <person name="Brubaker C."/>
            <person name="Broadhvest J."/>
            <person name="Wilkins T.A."/>
        </authorList>
    </citation>
    <scope>NUCLEOTIDE SEQUENCE</scope>
    <source>
        <strain evidence="2">cv. AKA8401</strain>
    </source>
</reference>
<evidence type="ECO:0000313" key="2">
    <source>
        <dbReference type="Proteomes" id="UP000032142"/>
    </source>
</evidence>
<organism evidence="1 2">
    <name type="scientific">Gossypium arboreum</name>
    <name type="common">Tree cotton</name>
    <name type="synonym">Gossypium nanking</name>
    <dbReference type="NCBI Taxonomy" id="29729"/>
    <lineage>
        <taxon>Eukaryota</taxon>
        <taxon>Viridiplantae</taxon>
        <taxon>Streptophyta</taxon>
        <taxon>Embryophyta</taxon>
        <taxon>Tracheophyta</taxon>
        <taxon>Spermatophyta</taxon>
        <taxon>Magnoliopsida</taxon>
        <taxon>eudicotyledons</taxon>
        <taxon>Gunneridae</taxon>
        <taxon>Pentapetalae</taxon>
        <taxon>rosids</taxon>
        <taxon>malvids</taxon>
        <taxon>Malvales</taxon>
        <taxon>Malvaceae</taxon>
        <taxon>Malvoideae</taxon>
        <taxon>Gossypium</taxon>
    </lineage>
</organism>
<dbReference type="Proteomes" id="UP000032142">
    <property type="component" value="Unassembled WGS sequence"/>
</dbReference>
<evidence type="ECO:0000313" key="1">
    <source>
        <dbReference type="EMBL" id="KHG27651.1"/>
    </source>
</evidence>
<dbReference type="AlphaFoldDB" id="A0A0B0PW61"/>
<sequence>MNCIWNLAIKCEYEYDLLICELHENVMYL</sequence>
<proteinExistence type="predicted"/>
<gene>
    <name evidence="1" type="ORF">F383_10864</name>
</gene>
<keyword evidence="2" id="KW-1185">Reference proteome</keyword>
<dbReference type="EMBL" id="KN441915">
    <property type="protein sequence ID" value="KHG27651.1"/>
    <property type="molecule type" value="Genomic_DNA"/>
</dbReference>
<name>A0A0B0PW61_GOSAR</name>
<accession>A0A0B0PW61</accession>